<accession>A0A1I3JNL1</accession>
<dbReference type="AlphaFoldDB" id="A0A1I3JNL1"/>
<gene>
    <name evidence="1" type="ORF">SAMN05443431_101485</name>
</gene>
<dbReference type="RefSeq" id="WP_090837157.1">
    <property type="nucleotide sequence ID" value="NZ_FORM01000001.1"/>
</dbReference>
<proteinExistence type="predicted"/>
<keyword evidence="2" id="KW-1185">Reference proteome</keyword>
<dbReference type="EMBL" id="FORM01000001">
    <property type="protein sequence ID" value="SFI61862.1"/>
    <property type="molecule type" value="Genomic_DNA"/>
</dbReference>
<evidence type="ECO:0000313" key="2">
    <source>
        <dbReference type="Proteomes" id="UP000199559"/>
    </source>
</evidence>
<protein>
    <recommendedName>
        <fullName evidence="3">Lipoprotein</fullName>
    </recommendedName>
</protein>
<evidence type="ECO:0000313" key="1">
    <source>
        <dbReference type="EMBL" id="SFI61862.1"/>
    </source>
</evidence>
<evidence type="ECO:0008006" key="3">
    <source>
        <dbReference type="Google" id="ProtNLM"/>
    </source>
</evidence>
<dbReference type="Proteomes" id="UP000199559">
    <property type="component" value="Unassembled WGS sequence"/>
</dbReference>
<reference evidence="2" key="1">
    <citation type="submission" date="2016-10" db="EMBL/GenBank/DDBJ databases">
        <authorList>
            <person name="Varghese N."/>
            <person name="Submissions S."/>
        </authorList>
    </citation>
    <scope>NUCLEOTIDE SEQUENCE [LARGE SCALE GENOMIC DNA]</scope>
    <source>
        <strain evidence="2">DSM 28881</strain>
    </source>
</reference>
<dbReference type="STRING" id="1144750.SAMN05443431_101485"/>
<dbReference type="PROSITE" id="PS51257">
    <property type="entry name" value="PROKAR_LIPOPROTEIN"/>
    <property type="match status" value="1"/>
</dbReference>
<name>A0A1I3JNL1_9FLAO</name>
<organism evidence="1 2">
    <name type="scientific">Olleya namhaensis</name>
    <dbReference type="NCBI Taxonomy" id="1144750"/>
    <lineage>
        <taxon>Bacteria</taxon>
        <taxon>Pseudomonadati</taxon>
        <taxon>Bacteroidota</taxon>
        <taxon>Flavobacteriia</taxon>
        <taxon>Flavobacteriales</taxon>
        <taxon>Flavobacteriaceae</taxon>
    </lineage>
</organism>
<sequence>MKKNFIALFLCVSIIACKSDKKETIEQNKVTIKETTEESTDYLEIKINAVIPKDDEFSVQYKDEDNKWYPKGGINVAVVGSDVAQDLVFNLPKEKYPFGLLFVVGKNNKQNVIINSLSFKQNDDEFVVPKEKVFQFLNPNEYIKFNKGDNSYEIEGDDNKRAFFNSRGILIKRLEANIY</sequence>